<accession>A0A377PEN5</accession>
<dbReference type="EMBL" id="UGHP01000001">
    <property type="protein sequence ID" value="STQ79248.1"/>
    <property type="molecule type" value="Genomic_DNA"/>
</dbReference>
<evidence type="ECO:0000313" key="1">
    <source>
        <dbReference type="EMBL" id="STQ79248.1"/>
    </source>
</evidence>
<sequence length="30" mass="3553">MFFIIVMFYMDKIPSPLNLGSQHLQNELLL</sequence>
<gene>
    <name evidence="1" type="ORF">NCTC8105_01318</name>
</gene>
<organism evidence="1 2">
    <name type="scientific">Hafnia alvei</name>
    <dbReference type="NCBI Taxonomy" id="569"/>
    <lineage>
        <taxon>Bacteria</taxon>
        <taxon>Pseudomonadati</taxon>
        <taxon>Pseudomonadota</taxon>
        <taxon>Gammaproteobacteria</taxon>
        <taxon>Enterobacterales</taxon>
        <taxon>Hafniaceae</taxon>
        <taxon>Hafnia</taxon>
    </lineage>
</organism>
<protein>
    <submittedName>
        <fullName evidence="1">Uncharacterized protein</fullName>
    </submittedName>
</protein>
<proteinExistence type="predicted"/>
<dbReference type="AlphaFoldDB" id="A0A377PEN5"/>
<reference evidence="1 2" key="1">
    <citation type="submission" date="2018-06" db="EMBL/GenBank/DDBJ databases">
        <authorList>
            <consortium name="Pathogen Informatics"/>
            <person name="Doyle S."/>
        </authorList>
    </citation>
    <scope>NUCLEOTIDE SEQUENCE [LARGE SCALE GENOMIC DNA]</scope>
    <source>
        <strain evidence="1 2">NCTC8105</strain>
    </source>
</reference>
<evidence type="ECO:0000313" key="2">
    <source>
        <dbReference type="Proteomes" id="UP000254821"/>
    </source>
</evidence>
<dbReference type="Proteomes" id="UP000254821">
    <property type="component" value="Unassembled WGS sequence"/>
</dbReference>
<name>A0A377PEN5_HAFAL</name>